<reference evidence="2" key="1">
    <citation type="submission" date="2020-11" db="EMBL/GenBank/DDBJ databases">
        <title>Sequencing the genomes of 1000 actinobacteria strains.</title>
        <authorList>
            <person name="Klenk H.-P."/>
        </authorList>
    </citation>
    <scope>NUCLEOTIDE SEQUENCE</scope>
    <source>
        <strain evidence="2">DSM 43175</strain>
    </source>
</reference>
<evidence type="ECO:0000256" key="1">
    <source>
        <dbReference type="SAM" id="Phobius"/>
    </source>
</evidence>
<keyword evidence="3" id="KW-1185">Reference proteome</keyword>
<feature type="transmembrane region" description="Helical" evidence="1">
    <location>
        <begin position="106"/>
        <end position="125"/>
    </location>
</feature>
<feature type="transmembrane region" description="Helical" evidence="1">
    <location>
        <begin position="162"/>
        <end position="179"/>
    </location>
</feature>
<sequence>MDIVGSAVGIAVPLAAACLLGVGFVCQQHAAYEEPLREVLHIELILHLARRPVWLLGIALMIGGQVLGTVAFALSGVTAVVPLLAMTLVFALIFAHLIYRESFTRAAWAGAVLVCAGISMFLLFGQPSGGSPVSHVSLRWLAAGGVVIVAGLCVLIGRRVAFVNRAILFAAAAGMFYGVQDVLTRGSLEISEAGLGALFTHWHPYALVAVAATGLLLAQSAFDMAPIQVSLPASTAAEPIVGIVLAVVIFSEQLKVTPVALTAEILGLIAMVAGIIILGRSPILTKRKKPGAPVGSEAPLP</sequence>
<keyword evidence="1" id="KW-1133">Transmembrane helix</keyword>
<feature type="transmembrane region" description="Helical" evidence="1">
    <location>
        <begin position="53"/>
        <end position="74"/>
    </location>
</feature>
<dbReference type="NCBIfam" id="NF038012">
    <property type="entry name" value="DMT_1"/>
    <property type="match status" value="1"/>
</dbReference>
<feature type="transmembrane region" description="Helical" evidence="1">
    <location>
        <begin position="6"/>
        <end position="32"/>
    </location>
</feature>
<dbReference type="EMBL" id="JADOUA010000001">
    <property type="protein sequence ID" value="MBG6086949.1"/>
    <property type="molecule type" value="Genomic_DNA"/>
</dbReference>
<keyword evidence="1" id="KW-0812">Transmembrane</keyword>
<feature type="transmembrane region" description="Helical" evidence="1">
    <location>
        <begin position="256"/>
        <end position="279"/>
    </location>
</feature>
<keyword evidence="1" id="KW-0472">Membrane</keyword>
<organism evidence="2 3">
    <name type="scientific">Actinomadura viridis</name>
    <dbReference type="NCBI Taxonomy" id="58110"/>
    <lineage>
        <taxon>Bacteria</taxon>
        <taxon>Bacillati</taxon>
        <taxon>Actinomycetota</taxon>
        <taxon>Actinomycetes</taxon>
        <taxon>Streptosporangiales</taxon>
        <taxon>Thermomonosporaceae</taxon>
        <taxon>Actinomadura</taxon>
    </lineage>
</organism>
<comment type="caution">
    <text evidence="2">The sequence shown here is derived from an EMBL/GenBank/DDBJ whole genome shotgun (WGS) entry which is preliminary data.</text>
</comment>
<feature type="transmembrane region" description="Helical" evidence="1">
    <location>
        <begin position="80"/>
        <end position="99"/>
    </location>
</feature>
<proteinExistence type="predicted"/>
<gene>
    <name evidence="2" type="ORF">IW256_001062</name>
</gene>
<feature type="transmembrane region" description="Helical" evidence="1">
    <location>
        <begin position="137"/>
        <end position="155"/>
    </location>
</feature>
<dbReference type="PANTHER" id="PTHR40761">
    <property type="entry name" value="CONSERVED INTEGRAL MEMBRANE ALANINE VALINE AND LEUCINE RICH PROTEIN-RELATED"/>
    <property type="match status" value="1"/>
</dbReference>
<feature type="transmembrane region" description="Helical" evidence="1">
    <location>
        <begin position="199"/>
        <end position="217"/>
    </location>
</feature>
<dbReference type="Proteomes" id="UP000614047">
    <property type="component" value="Unassembled WGS sequence"/>
</dbReference>
<name>A0A931DDP5_9ACTN</name>
<protein>
    <submittedName>
        <fullName evidence="2">Drug/metabolite transporter (DMT)-like permease</fullName>
    </submittedName>
</protein>
<feature type="transmembrane region" description="Helical" evidence="1">
    <location>
        <begin position="229"/>
        <end position="250"/>
    </location>
</feature>
<dbReference type="InterPro" id="IPR037185">
    <property type="entry name" value="EmrE-like"/>
</dbReference>
<dbReference type="AlphaFoldDB" id="A0A931DDP5"/>
<dbReference type="PANTHER" id="PTHR40761:SF1">
    <property type="entry name" value="CONSERVED INTEGRAL MEMBRANE ALANINE VALINE AND LEUCINE RICH PROTEIN-RELATED"/>
    <property type="match status" value="1"/>
</dbReference>
<evidence type="ECO:0000313" key="3">
    <source>
        <dbReference type="Proteomes" id="UP000614047"/>
    </source>
</evidence>
<evidence type="ECO:0000313" key="2">
    <source>
        <dbReference type="EMBL" id="MBG6086949.1"/>
    </source>
</evidence>
<dbReference type="SUPFAM" id="SSF103481">
    <property type="entry name" value="Multidrug resistance efflux transporter EmrE"/>
    <property type="match status" value="1"/>
</dbReference>
<accession>A0A931DDP5</accession>
<dbReference type="RefSeq" id="WP_197009881.1">
    <property type="nucleotide sequence ID" value="NZ_BAABES010000007.1"/>
</dbReference>